<evidence type="ECO:0000313" key="1">
    <source>
        <dbReference type="EMBL" id="MTE28088.1"/>
    </source>
</evidence>
<evidence type="ECO:0000313" key="2">
    <source>
        <dbReference type="Proteomes" id="UP000447545"/>
    </source>
</evidence>
<accession>A0A7K1GHU2</accession>
<dbReference type="AlphaFoldDB" id="A0A7K1GHU2"/>
<gene>
    <name evidence="1" type="ORF">F1003_14195</name>
</gene>
<reference evidence="1 2" key="1">
    <citation type="submission" date="2019-11" db="EMBL/GenBank/DDBJ databases">
        <title>Winogradskyella ouciana sp. nov., isolated from the hadal seawater of the Mariana Trench.</title>
        <authorList>
            <person name="Liu R."/>
        </authorList>
    </citation>
    <scope>NUCLEOTIDE SEQUENCE [LARGE SCALE GENOMIC DNA]</scope>
    <source>
        <strain evidence="1 2">ZXX205</strain>
    </source>
</reference>
<dbReference type="Proteomes" id="UP000447545">
    <property type="component" value="Unassembled WGS sequence"/>
</dbReference>
<protein>
    <submittedName>
        <fullName evidence="1">Uncharacterized protein</fullName>
    </submittedName>
</protein>
<organism evidence="1 2">
    <name type="scientific">Winogradskyella ouciana</name>
    <dbReference type="NCBI Taxonomy" id="2608631"/>
    <lineage>
        <taxon>Bacteria</taxon>
        <taxon>Pseudomonadati</taxon>
        <taxon>Bacteroidota</taxon>
        <taxon>Flavobacteriia</taxon>
        <taxon>Flavobacteriales</taxon>
        <taxon>Flavobacteriaceae</taxon>
        <taxon>Winogradskyella</taxon>
    </lineage>
</organism>
<dbReference type="RefSeq" id="WP_155090097.1">
    <property type="nucleotide sequence ID" value="NZ_WJYA01000009.1"/>
</dbReference>
<comment type="caution">
    <text evidence="1">The sequence shown here is derived from an EMBL/GenBank/DDBJ whole genome shotgun (WGS) entry which is preliminary data.</text>
</comment>
<keyword evidence="2" id="KW-1185">Reference proteome</keyword>
<dbReference type="EMBL" id="WJYA01000009">
    <property type="protein sequence ID" value="MTE28088.1"/>
    <property type="molecule type" value="Genomic_DNA"/>
</dbReference>
<name>A0A7K1GHU2_9FLAO</name>
<proteinExistence type="predicted"/>
<sequence>MLKNFLLLVFTSLAMLTYGQKSTLLQNINYRAKELKHSLNKDGDSLILQSERTIYSVEIFNQHYEKLVQVGSNEVKIPLQGTPLGRLVVQAKMIDKRILMTLQRHDTIKAKPIEVKPIEIAKTRPKAIGLPIVKSLQNIRLATLDVLPEFSEQLNLDIITVTIPKPEIKLTLVNEQEPIIEKEEIEIIDSVVLNEGNTNLQPKPKTSLSGMLNWKAKKPNTSNKVFWIAHIVNSGTTSRKSMKLVSQSEIDRIIAKHKIESKTNQGKLNKLTVWEVYDTVKFMQKQAENPDYINSAVSNLFDVSPYYSSAK</sequence>